<gene>
    <name evidence="6" type="ORF">UFOPK3770_00953</name>
</gene>
<dbReference type="PANTHER" id="PTHR43019:SF23">
    <property type="entry name" value="PROTEASE DO-LIKE 5, CHLOROPLASTIC"/>
    <property type="match status" value="1"/>
</dbReference>
<name>A0A6J5ZEF8_9ZZZZ</name>
<dbReference type="PRINTS" id="PR00834">
    <property type="entry name" value="PROTEASES2C"/>
</dbReference>
<dbReference type="InterPro" id="IPR043504">
    <property type="entry name" value="Peptidase_S1_PA_chymotrypsin"/>
</dbReference>
<evidence type="ECO:0000256" key="1">
    <source>
        <dbReference type="ARBA" id="ARBA00004141"/>
    </source>
</evidence>
<organism evidence="6">
    <name type="scientific">freshwater metagenome</name>
    <dbReference type="NCBI Taxonomy" id="449393"/>
    <lineage>
        <taxon>unclassified sequences</taxon>
        <taxon>metagenomes</taxon>
        <taxon>ecological metagenomes</taxon>
    </lineage>
</organism>
<keyword evidence="2 5" id="KW-0812">Transmembrane</keyword>
<reference evidence="6" key="1">
    <citation type="submission" date="2020-05" db="EMBL/GenBank/DDBJ databases">
        <authorList>
            <person name="Chiriac C."/>
            <person name="Salcher M."/>
            <person name="Ghai R."/>
            <person name="Kavagutti S V."/>
        </authorList>
    </citation>
    <scope>NUCLEOTIDE SEQUENCE</scope>
</reference>
<dbReference type="InterPro" id="IPR009003">
    <property type="entry name" value="Peptidase_S1_PA"/>
</dbReference>
<evidence type="ECO:0000256" key="3">
    <source>
        <dbReference type="ARBA" id="ARBA00022989"/>
    </source>
</evidence>
<dbReference type="Pfam" id="PF13365">
    <property type="entry name" value="Trypsin_2"/>
    <property type="match status" value="1"/>
</dbReference>
<dbReference type="Pfam" id="PF02674">
    <property type="entry name" value="Colicin_V"/>
    <property type="match status" value="1"/>
</dbReference>
<dbReference type="Gene3D" id="2.40.10.10">
    <property type="entry name" value="Trypsin-like serine proteases"/>
    <property type="match status" value="2"/>
</dbReference>
<evidence type="ECO:0000256" key="4">
    <source>
        <dbReference type="ARBA" id="ARBA00023136"/>
    </source>
</evidence>
<dbReference type="AlphaFoldDB" id="A0A6J5ZEF8"/>
<dbReference type="InterPro" id="IPR001940">
    <property type="entry name" value="Peptidase_S1C"/>
</dbReference>
<sequence>MTAQMLDLFLGAFAIMVMVTGWQRGFLVSTVSLVGVGCGLAVARAVITTVEFPATSIPTSEFIWITGVLFGAVIIGSAFGAFVGREVRSGINIRPIVFLDSLGGSVFSLLAWSIVVWFLASTFAVSPISNVTHILAESKVIATLDGKMPNDVRAGVSRLQIYVSVSKLPALAIDIPSIITLPEPNPAITDDPEVLSALTSVLRVEGVSRKCKVSTSGSGFVVAKHIVMTNAHVVAGTSHVGVRVKGKGEQLDGTVVYFNPNLDIALIRVNKLKSASLDIVTDVGSGKSAVVAGFPGGGGLELIPATVSASVRSRGTDIYGKDLVVRQIYTIKADIQHGDSGAGLLTDTGEVAGIVFAASASDSSVGYALSPTEFTGVIAKSATLSDQVDTGKCLPK</sequence>
<keyword evidence="4 5" id="KW-0472">Membrane</keyword>
<dbReference type="NCBIfam" id="NF033740">
    <property type="entry name" value="MarP_fam_protase"/>
    <property type="match status" value="1"/>
</dbReference>
<dbReference type="InterPro" id="IPR003825">
    <property type="entry name" value="Colicin-V_CvpA"/>
</dbReference>
<dbReference type="GO" id="GO:0016020">
    <property type="term" value="C:membrane"/>
    <property type="evidence" value="ECO:0007669"/>
    <property type="project" value="UniProtKB-SubCell"/>
</dbReference>
<accession>A0A6J5ZEF8</accession>
<dbReference type="GO" id="GO:0004252">
    <property type="term" value="F:serine-type endopeptidase activity"/>
    <property type="evidence" value="ECO:0007669"/>
    <property type="project" value="InterPro"/>
</dbReference>
<feature type="transmembrane region" description="Helical" evidence="5">
    <location>
        <begin position="96"/>
        <end position="120"/>
    </location>
</feature>
<evidence type="ECO:0000256" key="5">
    <source>
        <dbReference type="SAM" id="Phobius"/>
    </source>
</evidence>
<feature type="transmembrane region" description="Helical" evidence="5">
    <location>
        <begin position="62"/>
        <end position="84"/>
    </location>
</feature>
<dbReference type="GO" id="GO:0009403">
    <property type="term" value="P:toxin biosynthetic process"/>
    <property type="evidence" value="ECO:0007669"/>
    <property type="project" value="InterPro"/>
</dbReference>
<dbReference type="EMBL" id="CAESAJ010000108">
    <property type="protein sequence ID" value="CAB4340975.1"/>
    <property type="molecule type" value="Genomic_DNA"/>
</dbReference>
<keyword evidence="3 5" id="KW-1133">Transmembrane helix</keyword>
<dbReference type="PANTHER" id="PTHR43019">
    <property type="entry name" value="SERINE ENDOPROTEASE DEGS"/>
    <property type="match status" value="1"/>
</dbReference>
<dbReference type="SUPFAM" id="SSF50494">
    <property type="entry name" value="Trypsin-like serine proteases"/>
    <property type="match status" value="1"/>
</dbReference>
<evidence type="ECO:0000313" key="6">
    <source>
        <dbReference type="EMBL" id="CAB4340975.1"/>
    </source>
</evidence>
<comment type="subcellular location">
    <subcellularLocation>
        <location evidence="1">Membrane</location>
        <topology evidence="1">Multi-pass membrane protein</topology>
    </subcellularLocation>
</comment>
<evidence type="ECO:0000256" key="2">
    <source>
        <dbReference type="ARBA" id="ARBA00022692"/>
    </source>
</evidence>
<proteinExistence type="predicted"/>
<dbReference type="InterPro" id="IPR047680">
    <property type="entry name" value="MarP-like"/>
</dbReference>
<feature type="transmembrane region" description="Helical" evidence="5">
    <location>
        <begin position="30"/>
        <end position="50"/>
    </location>
</feature>
<protein>
    <submittedName>
        <fullName evidence="6">Unannotated protein</fullName>
    </submittedName>
</protein>
<dbReference type="GO" id="GO:0006508">
    <property type="term" value="P:proteolysis"/>
    <property type="evidence" value="ECO:0007669"/>
    <property type="project" value="InterPro"/>
</dbReference>